<comment type="caution">
    <text evidence="1">The sequence shown here is derived from an EMBL/GenBank/DDBJ whole genome shotgun (WGS) entry which is preliminary data.</text>
</comment>
<reference evidence="1 2" key="1">
    <citation type="journal article" date="2016" name="Nat. Commun.">
        <title>Extremotolerant tardigrade genome and improved radiotolerance of human cultured cells by tardigrade-unique protein.</title>
        <authorList>
            <person name="Hashimoto T."/>
            <person name="Horikawa D.D."/>
            <person name="Saito Y."/>
            <person name="Kuwahara H."/>
            <person name="Kozuka-Hata H."/>
            <person name="Shin-I T."/>
            <person name="Minakuchi Y."/>
            <person name="Ohishi K."/>
            <person name="Motoyama A."/>
            <person name="Aizu T."/>
            <person name="Enomoto A."/>
            <person name="Kondo K."/>
            <person name="Tanaka S."/>
            <person name="Hara Y."/>
            <person name="Koshikawa S."/>
            <person name="Sagara H."/>
            <person name="Miura T."/>
            <person name="Yokobori S."/>
            <person name="Miyagawa K."/>
            <person name="Suzuki Y."/>
            <person name="Kubo T."/>
            <person name="Oyama M."/>
            <person name="Kohara Y."/>
            <person name="Fujiyama A."/>
            <person name="Arakawa K."/>
            <person name="Katayama T."/>
            <person name="Toyoda A."/>
            <person name="Kunieda T."/>
        </authorList>
    </citation>
    <scope>NUCLEOTIDE SEQUENCE [LARGE SCALE GENOMIC DNA]</scope>
    <source>
        <strain evidence="1 2">YOKOZUNA-1</strain>
    </source>
</reference>
<protein>
    <submittedName>
        <fullName evidence="1">Uncharacterized protein</fullName>
    </submittedName>
</protein>
<evidence type="ECO:0000313" key="1">
    <source>
        <dbReference type="EMBL" id="GAV09057.1"/>
    </source>
</evidence>
<dbReference type="AlphaFoldDB" id="A0A1D1W6L0"/>
<dbReference type="Proteomes" id="UP000186922">
    <property type="component" value="Unassembled WGS sequence"/>
</dbReference>
<proteinExistence type="predicted"/>
<evidence type="ECO:0000313" key="2">
    <source>
        <dbReference type="Proteomes" id="UP000186922"/>
    </source>
</evidence>
<accession>A0A1D1W6L0</accession>
<organism evidence="1 2">
    <name type="scientific">Ramazzottius varieornatus</name>
    <name type="common">Water bear</name>
    <name type="synonym">Tardigrade</name>
    <dbReference type="NCBI Taxonomy" id="947166"/>
    <lineage>
        <taxon>Eukaryota</taxon>
        <taxon>Metazoa</taxon>
        <taxon>Ecdysozoa</taxon>
        <taxon>Tardigrada</taxon>
        <taxon>Eutardigrada</taxon>
        <taxon>Parachela</taxon>
        <taxon>Hypsibioidea</taxon>
        <taxon>Ramazzottiidae</taxon>
        <taxon>Ramazzottius</taxon>
    </lineage>
</organism>
<dbReference type="EMBL" id="BDGG01000020">
    <property type="protein sequence ID" value="GAV09057.1"/>
    <property type="molecule type" value="Genomic_DNA"/>
</dbReference>
<keyword evidence="2" id="KW-1185">Reference proteome</keyword>
<name>A0A1D1W6L0_RAMVA</name>
<sequence>MFPCRTRIHFFVAKSNLPRNPGRTEICHSQRAPRMSDNSLDSFTTADTIQSLIPLPEDLPFKVRGGTPDAMKTPSKLAYLKVLQDGDAIWTSPPLSRRQWVSFIKEESLANFVGSQTMAESLEEKADLLAKDDENRLQRTPLPRRATFPIEKEQLGSAKKSLSPPVFRYKGDDCNVNVCIVKAVGADTQEKHPQKETRVFNSSRSS</sequence>
<gene>
    <name evidence="1" type="primary">RvY_18657-1</name>
    <name evidence="1" type="synonym">RvY_18657.1</name>
    <name evidence="1" type="ORF">RvY_18657</name>
</gene>